<comment type="caution">
    <text evidence="6">The sequence shown here is derived from an EMBL/GenBank/DDBJ whole genome shotgun (WGS) entry which is preliminary data.</text>
</comment>
<dbReference type="Proteomes" id="UP000032522">
    <property type="component" value="Unassembled WGS sequence"/>
</dbReference>
<dbReference type="InterPro" id="IPR029787">
    <property type="entry name" value="Nucleotide_cyclase"/>
</dbReference>
<dbReference type="NCBIfam" id="TIGR00229">
    <property type="entry name" value="sensory_box"/>
    <property type="match status" value="1"/>
</dbReference>
<organism evidence="6 7">
    <name type="scientific">Geobacillus kaustophilus</name>
    <dbReference type="NCBI Taxonomy" id="1462"/>
    <lineage>
        <taxon>Bacteria</taxon>
        <taxon>Bacillati</taxon>
        <taxon>Bacillota</taxon>
        <taxon>Bacilli</taxon>
        <taxon>Bacillales</taxon>
        <taxon>Anoxybacillaceae</taxon>
        <taxon>Geobacillus</taxon>
        <taxon>Geobacillus thermoleovorans group</taxon>
    </lineage>
</organism>
<dbReference type="Pfam" id="PF00563">
    <property type="entry name" value="EAL"/>
    <property type="match status" value="1"/>
</dbReference>
<dbReference type="SUPFAM" id="SSF141868">
    <property type="entry name" value="EAL domain-like"/>
    <property type="match status" value="1"/>
</dbReference>
<dbReference type="Pfam" id="PF13426">
    <property type="entry name" value="PAS_9"/>
    <property type="match status" value="1"/>
</dbReference>
<dbReference type="SMART" id="SM00091">
    <property type="entry name" value="PAS"/>
    <property type="match status" value="1"/>
</dbReference>
<evidence type="ECO:0000259" key="3">
    <source>
        <dbReference type="PROSITE" id="PS50113"/>
    </source>
</evidence>
<dbReference type="CDD" id="cd01948">
    <property type="entry name" value="EAL"/>
    <property type="match status" value="1"/>
</dbReference>
<dbReference type="OrthoDB" id="9759607at2"/>
<feature type="transmembrane region" description="Helical" evidence="1">
    <location>
        <begin position="45"/>
        <end position="64"/>
    </location>
</feature>
<accession>A0A0D8BTM2</accession>
<dbReference type="InterPro" id="IPR001633">
    <property type="entry name" value="EAL_dom"/>
</dbReference>
<feature type="domain" description="PAC" evidence="3">
    <location>
        <begin position="338"/>
        <end position="388"/>
    </location>
</feature>
<keyword evidence="1" id="KW-1133">Transmembrane helix</keyword>
<dbReference type="InterPro" id="IPR035965">
    <property type="entry name" value="PAS-like_dom_sf"/>
</dbReference>
<feature type="transmembrane region" description="Helical" evidence="1">
    <location>
        <begin position="235"/>
        <end position="253"/>
    </location>
</feature>
<dbReference type="InterPro" id="IPR000700">
    <property type="entry name" value="PAS-assoc_C"/>
</dbReference>
<dbReference type="Pfam" id="PF00990">
    <property type="entry name" value="GGDEF"/>
    <property type="match status" value="1"/>
</dbReference>
<evidence type="ECO:0000313" key="6">
    <source>
        <dbReference type="EMBL" id="KJE27329.1"/>
    </source>
</evidence>
<dbReference type="InterPro" id="IPR000014">
    <property type="entry name" value="PAS"/>
</dbReference>
<dbReference type="InterPro" id="IPR035919">
    <property type="entry name" value="EAL_sf"/>
</dbReference>
<dbReference type="PANTHER" id="PTHR44757:SF2">
    <property type="entry name" value="BIOFILM ARCHITECTURE MAINTENANCE PROTEIN MBAA"/>
    <property type="match status" value="1"/>
</dbReference>
<dbReference type="InterPro" id="IPR052155">
    <property type="entry name" value="Biofilm_reg_signaling"/>
</dbReference>
<dbReference type="Gene3D" id="3.20.20.450">
    <property type="entry name" value="EAL domain"/>
    <property type="match status" value="1"/>
</dbReference>
<evidence type="ECO:0000259" key="2">
    <source>
        <dbReference type="PROSITE" id="PS50112"/>
    </source>
</evidence>
<dbReference type="RefSeq" id="WP_044732353.1">
    <property type="nucleotide sequence ID" value="NZ_JYBP01000003.1"/>
</dbReference>
<name>A0A0D8BTM2_GEOKU</name>
<gene>
    <name evidence="6" type="ORF">LG52_2778</name>
</gene>
<dbReference type="InterPro" id="IPR043128">
    <property type="entry name" value="Rev_trsase/Diguanyl_cyclase"/>
</dbReference>
<dbReference type="PROSITE" id="PS50887">
    <property type="entry name" value="GGDEF"/>
    <property type="match status" value="1"/>
</dbReference>
<feature type="domain" description="GGDEF" evidence="5">
    <location>
        <begin position="420"/>
        <end position="550"/>
    </location>
</feature>
<evidence type="ECO:0000259" key="5">
    <source>
        <dbReference type="PROSITE" id="PS50887"/>
    </source>
</evidence>
<dbReference type="SMART" id="SM00052">
    <property type="entry name" value="EAL"/>
    <property type="match status" value="1"/>
</dbReference>
<dbReference type="PROSITE" id="PS50883">
    <property type="entry name" value="EAL"/>
    <property type="match status" value="1"/>
</dbReference>
<feature type="domain" description="EAL" evidence="4">
    <location>
        <begin position="559"/>
        <end position="809"/>
    </location>
</feature>
<dbReference type="PROSITE" id="PS50112">
    <property type="entry name" value="PAS"/>
    <property type="match status" value="1"/>
</dbReference>
<dbReference type="SUPFAM" id="SSF55073">
    <property type="entry name" value="Nucleotide cyclase"/>
    <property type="match status" value="1"/>
</dbReference>
<dbReference type="Gene3D" id="3.30.450.20">
    <property type="entry name" value="PAS domain"/>
    <property type="match status" value="1"/>
</dbReference>
<evidence type="ECO:0000256" key="1">
    <source>
        <dbReference type="SAM" id="Phobius"/>
    </source>
</evidence>
<dbReference type="EMBL" id="JYBP01000003">
    <property type="protein sequence ID" value="KJE27329.1"/>
    <property type="molecule type" value="Genomic_DNA"/>
</dbReference>
<feature type="domain" description="PAS" evidence="2">
    <location>
        <begin position="273"/>
        <end position="315"/>
    </location>
</feature>
<proteinExistence type="predicted"/>
<dbReference type="Gene3D" id="3.30.70.270">
    <property type="match status" value="1"/>
</dbReference>
<reference evidence="6 7" key="1">
    <citation type="submission" date="2015-01" db="EMBL/GenBank/DDBJ databases">
        <authorList>
            <person name="Filippidou S."/>
            <person name="Jeanneret N."/>
            <person name="Russel-Delif L."/>
            <person name="Junier T."/>
            <person name="Wunderlin T."/>
            <person name="Molina V."/>
            <person name="Johnson S.L."/>
            <person name="Davenport K.W."/>
            <person name="Chain P.S."/>
            <person name="Dorador C."/>
            <person name="Junier P."/>
        </authorList>
    </citation>
    <scope>NUCLEOTIDE SEQUENCE [LARGE SCALE GENOMIC DNA]</scope>
    <source>
        <strain evidence="6 7">Et7/4</strain>
    </source>
</reference>
<dbReference type="AlphaFoldDB" id="A0A0D8BTM2"/>
<dbReference type="CDD" id="cd01949">
    <property type="entry name" value="GGDEF"/>
    <property type="match status" value="1"/>
</dbReference>
<sequence length="818" mass="93849">MMSNQLEYILYIFGFFLTVGGVYVYSHWMAKRHWGGIPWLAAPRLTVVFATVSLLFLGAGMIYIHYAEKQAHREYEEAAKQIAGMIAGDLDAMGHERLDENAERLPEYRMVMEVLERWQRYGRALSVYTLKKNERGELYFVAAPATDYNRNGRIDGEKEQVVPAGEVYRHHFPEIEEAFHGRFAMERHPTTDEWGRSISAFMPVRQPDGTVDAVVGIDFDAKTYEQYLQRGRQKAMWAMVAMFLATAAVYLLALHQQMERKALAVYKKTLAANEHRLRRLAEMTTEGLIVYAHGKVIEVNEAACRLLGYSESELIHLPIGELVVDGSMKLNRLHEEPERFEIELRRKDGIVFPAEVVRRRYDYEGEKVTVAAVRDLTEQKQNEERMRYIANHDELTGLPNKEAMYKAVERCLAAAKQQRHEAAVMFLEVSGIKTINDFYGYAVGDEVLLHLAQKWKEKQGMIIGRWSGNEFIALVPNSTHQKAEEMAKQLIEAADEPIVVNGMELYVTVNVGISVYPKDGEDAKTLIRKADIARYEVRKKAASDFLFFTEPMAIRLHEKMAMERDLRRALESGEFELYYQPQIRLHDRQVIGMEALIRWRHPEKGMVSPSLFIPVAEQTGMIIPINEWVIRTACEQTKQLLDRFPNLSVSVNLSPYEFESRRFVDKLARLLADAGLPPHHLDLEITERMTMDTERALDSLSKLKALGVTISMDDFGTGYSSLSYLIDLPIDRLKIDRSFVQHIQGKKDVILPAIIRLGHNIGVKVLAEGVETETEAAYLQGKRCDEAQGYYFSPPLPYDELVRFLNEQRVRRQAQELT</sequence>
<dbReference type="PANTHER" id="PTHR44757">
    <property type="entry name" value="DIGUANYLATE CYCLASE DGCP"/>
    <property type="match status" value="1"/>
</dbReference>
<evidence type="ECO:0000259" key="4">
    <source>
        <dbReference type="PROSITE" id="PS50883"/>
    </source>
</evidence>
<protein>
    <submittedName>
        <fullName evidence="6">Diguanylate cyclase domain protein</fullName>
    </submittedName>
</protein>
<evidence type="ECO:0000313" key="7">
    <source>
        <dbReference type="Proteomes" id="UP000032522"/>
    </source>
</evidence>
<keyword evidence="1" id="KW-0472">Membrane</keyword>
<feature type="transmembrane region" description="Helical" evidence="1">
    <location>
        <begin position="7"/>
        <end position="25"/>
    </location>
</feature>
<dbReference type="PATRIC" id="fig|1462.6.peg.3067"/>
<keyword evidence="1" id="KW-0812">Transmembrane</keyword>
<dbReference type="SUPFAM" id="SSF55785">
    <property type="entry name" value="PYP-like sensor domain (PAS domain)"/>
    <property type="match status" value="1"/>
</dbReference>
<dbReference type="InterPro" id="IPR000160">
    <property type="entry name" value="GGDEF_dom"/>
</dbReference>
<dbReference type="SMART" id="SM00267">
    <property type="entry name" value="GGDEF"/>
    <property type="match status" value="1"/>
</dbReference>
<dbReference type="FunFam" id="3.20.20.450:FF:000001">
    <property type="entry name" value="Cyclic di-GMP phosphodiesterase yahA"/>
    <property type="match status" value="1"/>
</dbReference>
<dbReference type="CDD" id="cd00130">
    <property type="entry name" value="PAS"/>
    <property type="match status" value="1"/>
</dbReference>
<dbReference type="PROSITE" id="PS50113">
    <property type="entry name" value="PAC"/>
    <property type="match status" value="1"/>
</dbReference>
<dbReference type="NCBIfam" id="TIGR00254">
    <property type="entry name" value="GGDEF"/>
    <property type="match status" value="1"/>
</dbReference>